<dbReference type="Gene3D" id="1.20.1070.10">
    <property type="entry name" value="Rhodopsin 7-helix transmembrane proteins"/>
    <property type="match status" value="1"/>
</dbReference>
<evidence type="ECO:0000313" key="18">
    <source>
        <dbReference type="EMBL" id="WAQ98400.1"/>
    </source>
</evidence>
<comment type="caution">
    <text evidence="11">Lacks conserved residue(s) required for the propagation of feature annotation.</text>
</comment>
<dbReference type="InterPro" id="IPR046338">
    <property type="entry name" value="GAIN_dom_sf"/>
</dbReference>
<dbReference type="InterPro" id="IPR000203">
    <property type="entry name" value="GPS"/>
</dbReference>
<dbReference type="InterPro" id="IPR057244">
    <property type="entry name" value="GAIN_B"/>
</dbReference>
<feature type="transmembrane region" description="Helical" evidence="12">
    <location>
        <begin position="926"/>
        <end position="948"/>
    </location>
</feature>
<dbReference type="InterPro" id="IPR035914">
    <property type="entry name" value="Sperma_CUB_dom_sf"/>
</dbReference>
<accession>A0ABY7DNX6</accession>
<keyword evidence="7 12" id="KW-0472">Membrane</keyword>
<dbReference type="CDD" id="cd15040">
    <property type="entry name" value="7tmB2_Adhesion"/>
    <property type="match status" value="1"/>
</dbReference>
<feature type="domain" description="Sushi" evidence="17">
    <location>
        <begin position="231"/>
        <end position="286"/>
    </location>
</feature>
<keyword evidence="2" id="KW-1003">Cell membrane</keyword>
<dbReference type="Gene3D" id="4.10.1240.10">
    <property type="entry name" value="GPCR, family 2, extracellular hormone receptor domain"/>
    <property type="match status" value="1"/>
</dbReference>
<proteinExistence type="predicted"/>
<evidence type="ECO:0000256" key="7">
    <source>
        <dbReference type="ARBA" id="ARBA00023136"/>
    </source>
</evidence>
<dbReference type="InterPro" id="IPR035976">
    <property type="entry name" value="Sushi/SCR/CCP_sf"/>
</dbReference>
<dbReference type="Pfam" id="PF00002">
    <property type="entry name" value="7tm_2"/>
    <property type="match status" value="1"/>
</dbReference>
<dbReference type="SMART" id="SM00008">
    <property type="entry name" value="HormR"/>
    <property type="match status" value="1"/>
</dbReference>
<dbReference type="InterPro" id="IPR017981">
    <property type="entry name" value="GPCR_2-like_7TM"/>
</dbReference>
<sequence length="1102" mass="122363">MHFIRDTTYPDFYRIKQDMLNVSLNKMKKCVVIFTFLTEIVVYADARKVCRLIGYEFDDNENRKLDINSANEFVWIHGFDCLRSGGTVSECLDQEGNGRRQTCDSAYAISANCEVGYGTHSVRLYGMSGRFYSMNYPRNYVNNYYCAYYINGPQHSTVCIQFDDFQLEGCCDTVQVFDGPSDTSRSIGNYSGTNGLHVKICSTSSAMTLKLTTDYSISSAGFNASYWIVMHTCSELVITNGYANSTNLFGSNATFNCIEGFNFSGKNVSHCLENLAWSNTNVSCQPKDCGMPYLPNNGQVWLNDSSTTYGSSVLVRCNVGFHVNDKHPEINLRCMGTGKWSSENYTCVPVDCDNWVVSNPTSSSVTYSNSTTYGSKALLRCDLGFHIEHTRDVFTETVTCTANGTWSKRFPPTCVAIECPAVKLPANVNILNNSNLSSQYLVGSIISFGCQNSTSIIGRNSITCLVDGTWSGNPPVCKKVTSEKFCPNDNDFYGQIWNVTRTGKIICIACPNEYIGDISRHCLIDGSWLYPMYNCIHKSIAEISQALQHPTEEDIQINLLKLSNLTSVAQSSGRPAFGGDLNQVTNILDTIANIGENMSSFLSVTSNLLDQQNAKSWQAMGNDAEQQIEHRGAMRVLHVVEKYVSLISEGSGDTDNTSKTFAASNLDSKKYSAVFYKNMSSILSAASNEQSTLQRSINTEIVSVNMDNWETNPEFEILITFTHFEKSLSFPTCSFWNDSESIWDSSGCKVVHTNQSHTVCSCSHLTNFAILMSPFIQDNRKTKALDIISIVCCSISILGLVVTVALHIYFHRHMKTDKKRIVVLMNLSTALIISYALFLGGVERTENMATALLHYIYLVVFCLMLAEGVDIFMSVRFVFTTKSKFKWIILAAWAVPAMVVGIALGASRTYGYGTEHFCWLSVESGVIWAFVGPALAVITVNAVILVVVMKTMFGSQAISQKSTSDKSKMAVRCLLILLPLTGITWVLGIFYVNKSMAWVQYVFAVCNSLQRKHEMNSTSMTVIDSSISESEEKTHVVGDKIIGSSKINKEEHSTSSPLQTDPPFCKLPRKMDKSLVDSVLLPLPILPNYSRLATNRRRSGLT</sequence>
<keyword evidence="3 12" id="KW-0812">Transmembrane</keyword>
<dbReference type="InterPro" id="IPR032471">
    <property type="entry name" value="AGRL2-4_GAIN_subdom_A"/>
</dbReference>
<organism evidence="18 19">
    <name type="scientific">Mya arenaria</name>
    <name type="common">Soft-shell clam</name>
    <dbReference type="NCBI Taxonomy" id="6604"/>
    <lineage>
        <taxon>Eukaryota</taxon>
        <taxon>Metazoa</taxon>
        <taxon>Spiralia</taxon>
        <taxon>Lophotrochozoa</taxon>
        <taxon>Mollusca</taxon>
        <taxon>Bivalvia</taxon>
        <taxon>Autobranchia</taxon>
        <taxon>Heteroconchia</taxon>
        <taxon>Euheterodonta</taxon>
        <taxon>Imparidentia</taxon>
        <taxon>Neoheterodontei</taxon>
        <taxon>Myida</taxon>
        <taxon>Myoidea</taxon>
        <taxon>Myidae</taxon>
        <taxon>Mya</taxon>
    </lineage>
</organism>
<feature type="domain" description="Sushi" evidence="17">
    <location>
        <begin position="417"/>
        <end position="479"/>
    </location>
</feature>
<keyword evidence="9" id="KW-0675">Receptor</keyword>
<feature type="domain" description="G-protein coupled receptors family 2 profile 1" evidence="15">
    <location>
        <begin position="449"/>
        <end position="528"/>
    </location>
</feature>
<evidence type="ECO:0000259" key="17">
    <source>
        <dbReference type="PROSITE" id="PS50923"/>
    </source>
</evidence>
<dbReference type="Gene3D" id="2.60.220.50">
    <property type="match status" value="1"/>
</dbReference>
<evidence type="ECO:0000256" key="3">
    <source>
        <dbReference type="ARBA" id="ARBA00022692"/>
    </source>
</evidence>
<dbReference type="InterPro" id="IPR000832">
    <property type="entry name" value="GPCR_2_secretin-like"/>
</dbReference>
<evidence type="ECO:0000256" key="10">
    <source>
        <dbReference type="ARBA" id="ARBA00023224"/>
    </source>
</evidence>
<dbReference type="Proteomes" id="UP001164746">
    <property type="component" value="Chromosome 3"/>
</dbReference>
<dbReference type="PANTHER" id="PTHR12011">
    <property type="entry name" value="ADHESION G-PROTEIN COUPLED RECEPTOR"/>
    <property type="match status" value="1"/>
</dbReference>
<evidence type="ECO:0000313" key="19">
    <source>
        <dbReference type="Proteomes" id="UP001164746"/>
    </source>
</evidence>
<keyword evidence="11" id="KW-0768">Sushi</keyword>
<dbReference type="Pfam" id="PF00431">
    <property type="entry name" value="CUB"/>
    <property type="match status" value="1"/>
</dbReference>
<comment type="subcellular location">
    <subcellularLocation>
        <location evidence="1">Cell membrane</location>
        <topology evidence="1">Multi-pass membrane protein</topology>
    </subcellularLocation>
</comment>
<feature type="domain" description="G-protein coupled receptors family 2 profile 2" evidence="16">
    <location>
        <begin position="785"/>
        <end position="1010"/>
    </location>
</feature>
<dbReference type="InterPro" id="IPR001879">
    <property type="entry name" value="GPCR_2_extracellular_dom"/>
</dbReference>
<name>A0ABY7DNX6_MYAAR</name>
<dbReference type="Pfam" id="PF00084">
    <property type="entry name" value="Sushi"/>
    <property type="match status" value="4"/>
</dbReference>
<evidence type="ECO:0000256" key="1">
    <source>
        <dbReference type="ARBA" id="ARBA00004651"/>
    </source>
</evidence>
<dbReference type="Gene3D" id="2.10.70.10">
    <property type="entry name" value="Complement Module, domain 1"/>
    <property type="match status" value="4"/>
</dbReference>
<dbReference type="InterPro" id="IPR036445">
    <property type="entry name" value="GPCR_2_extracell_dom_sf"/>
</dbReference>
<dbReference type="PROSITE" id="PS50221">
    <property type="entry name" value="GAIN_B"/>
    <property type="match status" value="1"/>
</dbReference>
<dbReference type="Pfam" id="PF16489">
    <property type="entry name" value="GAIN"/>
    <property type="match status" value="1"/>
</dbReference>
<keyword evidence="10" id="KW-0807">Transducer</keyword>
<evidence type="ECO:0000256" key="2">
    <source>
        <dbReference type="ARBA" id="ARBA00022475"/>
    </source>
</evidence>
<dbReference type="CDD" id="cd00033">
    <property type="entry name" value="CCP"/>
    <property type="match status" value="4"/>
</dbReference>
<keyword evidence="8 11" id="KW-1015">Disulfide bond</keyword>
<keyword evidence="5 12" id="KW-1133">Transmembrane helix</keyword>
<feature type="transmembrane region" description="Helical" evidence="12">
    <location>
        <begin position="821"/>
        <end position="842"/>
    </location>
</feature>
<evidence type="ECO:0000256" key="8">
    <source>
        <dbReference type="ARBA" id="ARBA00023157"/>
    </source>
</evidence>
<protein>
    <submittedName>
        <fullName evidence="18">AGRB3-like protein</fullName>
    </submittedName>
</protein>
<dbReference type="PANTHER" id="PTHR12011:SF471">
    <property type="entry name" value="G-PROTEIN COUPLED RECEPTORS FAMILY 2 PROFILE 2 DOMAIN-CONTAINING PROTEIN"/>
    <property type="match status" value="1"/>
</dbReference>
<keyword evidence="19" id="KW-1185">Reference proteome</keyword>
<evidence type="ECO:0000259" key="14">
    <source>
        <dbReference type="PROSITE" id="PS50221"/>
    </source>
</evidence>
<dbReference type="PROSITE" id="PS50261">
    <property type="entry name" value="G_PROTEIN_RECEP_F2_4"/>
    <property type="match status" value="1"/>
</dbReference>
<dbReference type="Gene3D" id="2.60.120.290">
    <property type="entry name" value="Spermadhesin, CUB domain"/>
    <property type="match status" value="1"/>
</dbReference>
<feature type="transmembrane region" description="Helical" evidence="12">
    <location>
        <begin position="969"/>
        <end position="992"/>
    </location>
</feature>
<dbReference type="PRINTS" id="PR00249">
    <property type="entry name" value="GPCRSECRETIN"/>
</dbReference>
<feature type="disulfide bond" evidence="11">
    <location>
        <begin position="257"/>
        <end position="284"/>
    </location>
</feature>
<feature type="domain" description="GAIN-B" evidence="14">
    <location>
        <begin position="623"/>
        <end position="778"/>
    </location>
</feature>
<feature type="transmembrane region" description="Helical" evidence="12">
    <location>
        <begin position="887"/>
        <end position="906"/>
    </location>
</feature>
<feature type="transmembrane region" description="Helical" evidence="12">
    <location>
        <begin position="854"/>
        <end position="875"/>
    </location>
</feature>
<dbReference type="InterPro" id="IPR000436">
    <property type="entry name" value="Sushi_SCR_CCP_dom"/>
</dbReference>
<evidence type="ECO:0000259" key="16">
    <source>
        <dbReference type="PROSITE" id="PS50261"/>
    </source>
</evidence>
<reference evidence="18" key="1">
    <citation type="submission" date="2022-11" db="EMBL/GenBank/DDBJ databases">
        <title>Centuries of genome instability and evolution in soft-shell clam transmissible cancer (bioRxiv).</title>
        <authorList>
            <person name="Hart S.F.M."/>
            <person name="Yonemitsu M.A."/>
            <person name="Giersch R.M."/>
            <person name="Beal B.F."/>
            <person name="Arriagada G."/>
            <person name="Davis B.W."/>
            <person name="Ostrander E.A."/>
            <person name="Goff S.P."/>
            <person name="Metzger M.J."/>
        </authorList>
    </citation>
    <scope>NUCLEOTIDE SEQUENCE</scope>
    <source>
        <strain evidence="18">MELC-2E11</strain>
        <tissue evidence="18">Siphon/mantle</tissue>
    </source>
</reference>
<evidence type="ECO:0000259" key="13">
    <source>
        <dbReference type="PROSITE" id="PS01180"/>
    </source>
</evidence>
<keyword evidence="6" id="KW-0297">G-protein coupled receptor</keyword>
<evidence type="ECO:0000256" key="11">
    <source>
        <dbReference type="PROSITE-ProRule" id="PRU00302"/>
    </source>
</evidence>
<keyword evidence="4" id="KW-0732">Signal</keyword>
<dbReference type="SMART" id="SM00042">
    <property type="entry name" value="CUB"/>
    <property type="match status" value="1"/>
</dbReference>
<dbReference type="InterPro" id="IPR000859">
    <property type="entry name" value="CUB_dom"/>
</dbReference>
<dbReference type="SUPFAM" id="SSF49854">
    <property type="entry name" value="Spermadhesin, CUB domain"/>
    <property type="match status" value="1"/>
</dbReference>
<evidence type="ECO:0000256" key="4">
    <source>
        <dbReference type="ARBA" id="ARBA00022729"/>
    </source>
</evidence>
<dbReference type="SMART" id="SM00032">
    <property type="entry name" value="CCP"/>
    <property type="match status" value="4"/>
</dbReference>
<feature type="disulfide bond" evidence="11">
    <location>
        <begin position="450"/>
        <end position="477"/>
    </location>
</feature>
<feature type="transmembrane region" description="Helical" evidence="12">
    <location>
        <begin position="787"/>
        <end position="809"/>
    </location>
</feature>
<dbReference type="PROSITE" id="PS50227">
    <property type="entry name" value="G_PROTEIN_RECEP_F2_3"/>
    <property type="match status" value="1"/>
</dbReference>
<dbReference type="CDD" id="cd00041">
    <property type="entry name" value="CUB"/>
    <property type="match status" value="1"/>
</dbReference>
<evidence type="ECO:0000256" key="6">
    <source>
        <dbReference type="ARBA" id="ARBA00023040"/>
    </source>
</evidence>
<evidence type="ECO:0000256" key="12">
    <source>
        <dbReference type="SAM" id="Phobius"/>
    </source>
</evidence>
<dbReference type="Pfam" id="PF01825">
    <property type="entry name" value="GPS"/>
    <property type="match status" value="1"/>
</dbReference>
<dbReference type="PROSITE" id="PS01180">
    <property type="entry name" value="CUB"/>
    <property type="match status" value="1"/>
</dbReference>
<dbReference type="SUPFAM" id="SSF57535">
    <property type="entry name" value="Complement control module/SCR domain"/>
    <property type="match status" value="4"/>
</dbReference>
<evidence type="ECO:0000256" key="5">
    <source>
        <dbReference type="ARBA" id="ARBA00022989"/>
    </source>
</evidence>
<gene>
    <name evidence="18" type="ORF">MAR_022773</name>
</gene>
<evidence type="ECO:0000259" key="15">
    <source>
        <dbReference type="PROSITE" id="PS50227"/>
    </source>
</evidence>
<dbReference type="PROSITE" id="PS50923">
    <property type="entry name" value="SUSHI"/>
    <property type="match status" value="4"/>
</dbReference>
<evidence type="ECO:0000256" key="9">
    <source>
        <dbReference type="ARBA" id="ARBA00023170"/>
    </source>
</evidence>
<dbReference type="EMBL" id="CP111014">
    <property type="protein sequence ID" value="WAQ98400.1"/>
    <property type="molecule type" value="Genomic_DNA"/>
</dbReference>
<feature type="domain" description="Sushi" evidence="17">
    <location>
        <begin position="350"/>
        <end position="416"/>
    </location>
</feature>
<feature type="domain" description="CUB" evidence="13">
    <location>
        <begin position="113"/>
        <end position="229"/>
    </location>
</feature>
<dbReference type="SMART" id="SM00303">
    <property type="entry name" value="GPS"/>
    <property type="match status" value="1"/>
</dbReference>
<feature type="domain" description="Sushi" evidence="17">
    <location>
        <begin position="287"/>
        <end position="349"/>
    </location>
</feature>